<dbReference type="RefSeq" id="WP_168824501.1">
    <property type="nucleotide sequence ID" value="NZ_CP073013.1"/>
</dbReference>
<reference evidence="1 2" key="1">
    <citation type="submission" date="2020-04" db="EMBL/GenBank/DDBJ databases">
        <title>Marinomonas sp. M1K-6 isolated from the deep seawater of the Mariana Trench.</title>
        <authorList>
            <person name="Li Y."/>
        </authorList>
    </citation>
    <scope>NUCLEOTIDE SEQUENCE [LARGE SCALE GENOMIC DNA]</scope>
    <source>
        <strain evidence="1 2">M1K-6</strain>
    </source>
</reference>
<dbReference type="AlphaFoldDB" id="A0A847R9C0"/>
<protein>
    <submittedName>
        <fullName evidence="1">Uncharacterized protein</fullName>
    </submittedName>
</protein>
<sequence>MLGIDWLVLGAAALVSWGVNTLLAPEPPPPRPICYVIEPHGDGQLSTPVWCDEVVKK</sequence>
<dbReference type="EMBL" id="JABAEK010000006">
    <property type="protein sequence ID" value="NLQ17544.1"/>
    <property type="molecule type" value="Genomic_DNA"/>
</dbReference>
<evidence type="ECO:0000313" key="2">
    <source>
        <dbReference type="Proteomes" id="UP000586067"/>
    </source>
</evidence>
<dbReference type="Proteomes" id="UP000586067">
    <property type="component" value="Unassembled WGS sequence"/>
</dbReference>
<organism evidence="1 2">
    <name type="scientific">Marinomonas profundi</name>
    <dbReference type="NCBI Taxonomy" id="2726122"/>
    <lineage>
        <taxon>Bacteria</taxon>
        <taxon>Pseudomonadati</taxon>
        <taxon>Pseudomonadota</taxon>
        <taxon>Gammaproteobacteria</taxon>
        <taxon>Oceanospirillales</taxon>
        <taxon>Oceanospirillaceae</taxon>
        <taxon>Marinomonas</taxon>
    </lineage>
</organism>
<keyword evidence="2" id="KW-1185">Reference proteome</keyword>
<evidence type="ECO:0000313" key="1">
    <source>
        <dbReference type="EMBL" id="NLQ17544.1"/>
    </source>
</evidence>
<comment type="caution">
    <text evidence="1">The sequence shown here is derived from an EMBL/GenBank/DDBJ whole genome shotgun (WGS) entry which is preliminary data.</text>
</comment>
<gene>
    <name evidence="1" type="ORF">HGG82_07870</name>
</gene>
<name>A0A847R9C0_9GAMM</name>
<accession>A0A847R9C0</accession>
<proteinExistence type="predicted"/>